<organism evidence="1 2">
    <name type="scientific">Branchiostoma belcheri</name>
    <name type="common">Amphioxus</name>
    <dbReference type="NCBI Taxonomy" id="7741"/>
    <lineage>
        <taxon>Eukaryota</taxon>
        <taxon>Metazoa</taxon>
        <taxon>Chordata</taxon>
        <taxon>Cephalochordata</taxon>
        <taxon>Leptocardii</taxon>
        <taxon>Amphioxiformes</taxon>
        <taxon>Branchiostomatidae</taxon>
        <taxon>Branchiostoma</taxon>
    </lineage>
</organism>
<dbReference type="GeneID" id="109474943"/>
<reference evidence="2" key="1">
    <citation type="submission" date="2025-08" db="UniProtKB">
        <authorList>
            <consortium name="RefSeq"/>
        </authorList>
    </citation>
    <scope>IDENTIFICATION</scope>
    <source>
        <tissue evidence="2">Gonad</tissue>
    </source>
</reference>
<dbReference type="PANTHER" id="PTHR16260">
    <property type="entry name" value="SIMILAR TO 1700123O20RIK PROTEIN"/>
    <property type="match status" value="1"/>
</dbReference>
<dbReference type="OrthoDB" id="6514241at2759"/>
<gene>
    <name evidence="2" type="primary">LOC109474943</name>
</gene>
<evidence type="ECO:0000313" key="2">
    <source>
        <dbReference type="RefSeq" id="XP_019631000.1"/>
    </source>
</evidence>
<accession>A0A6P4YNE9</accession>
<dbReference type="KEGG" id="bbel:109474943"/>
<dbReference type="Proteomes" id="UP000515135">
    <property type="component" value="Unplaced"/>
</dbReference>
<dbReference type="Pfam" id="PF14969">
    <property type="entry name" value="DUF4508"/>
    <property type="match status" value="1"/>
</dbReference>
<name>A0A6P4YNE9_BRABE</name>
<proteinExistence type="predicted"/>
<dbReference type="PANTHER" id="PTHR16260:SF3">
    <property type="entry name" value="CHROMOSOME 14 OPEN READING FRAME 119-LIKE-RELATED"/>
    <property type="match status" value="1"/>
</dbReference>
<dbReference type="InterPro" id="IPR028019">
    <property type="entry name" value="DUF4508"/>
</dbReference>
<keyword evidence="1" id="KW-1185">Reference proteome</keyword>
<sequence length="114" mass="13183">MSAMSHGVVTVQEMHCVCSWFANWAPVQREEFLRDLVEKAVGVTADSLMANLDSLSVQDKAPSIFKCQMKLFGQWFEGWTEDDRNELLQRLENIDAIFVARFYDEVAKVNQQRH</sequence>
<protein>
    <submittedName>
        <fullName evidence="2">Uncharacterized protein C14orf119-like</fullName>
    </submittedName>
</protein>
<dbReference type="AlphaFoldDB" id="A0A6P4YNE9"/>
<dbReference type="RefSeq" id="XP_019631000.1">
    <property type="nucleotide sequence ID" value="XM_019775441.1"/>
</dbReference>
<evidence type="ECO:0000313" key="1">
    <source>
        <dbReference type="Proteomes" id="UP000515135"/>
    </source>
</evidence>